<feature type="signal peptide" evidence="9">
    <location>
        <begin position="1"/>
        <end position="18"/>
    </location>
</feature>
<evidence type="ECO:0000256" key="9">
    <source>
        <dbReference type="SAM" id="SignalP"/>
    </source>
</evidence>
<keyword evidence="7" id="KW-0998">Cell outer membrane</keyword>
<evidence type="ECO:0000256" key="6">
    <source>
        <dbReference type="ARBA" id="ARBA00023136"/>
    </source>
</evidence>
<feature type="chain" id="PRO_5028920092" evidence="9">
    <location>
        <begin position="19"/>
        <end position="409"/>
    </location>
</feature>
<evidence type="ECO:0000256" key="3">
    <source>
        <dbReference type="ARBA" id="ARBA00022448"/>
    </source>
</evidence>
<comment type="subcellular location">
    <subcellularLocation>
        <location evidence="1">Cell outer membrane</location>
    </subcellularLocation>
</comment>
<name>A0A7G9TA20_PSEMX</name>
<dbReference type="GO" id="GO:0015562">
    <property type="term" value="F:efflux transmembrane transporter activity"/>
    <property type="evidence" value="ECO:0007669"/>
    <property type="project" value="InterPro"/>
</dbReference>
<comment type="similarity">
    <text evidence="2">Belongs to the outer membrane factor (OMF) (TC 1.B.17) family.</text>
</comment>
<dbReference type="GeneID" id="81471994"/>
<evidence type="ECO:0000256" key="8">
    <source>
        <dbReference type="SAM" id="Coils"/>
    </source>
</evidence>
<evidence type="ECO:0000313" key="10">
    <source>
        <dbReference type="EMBL" id="QNN76945.1"/>
    </source>
</evidence>
<evidence type="ECO:0000313" key="11">
    <source>
        <dbReference type="Proteomes" id="UP000515838"/>
    </source>
</evidence>
<keyword evidence="6" id="KW-0472">Membrane</keyword>
<dbReference type="Gene3D" id="1.20.1600.10">
    <property type="entry name" value="Outer membrane efflux proteins (OEP)"/>
    <property type="match status" value="1"/>
</dbReference>
<proteinExistence type="inferred from homology"/>
<dbReference type="Pfam" id="PF02321">
    <property type="entry name" value="OEP"/>
    <property type="match status" value="1"/>
</dbReference>
<dbReference type="InterPro" id="IPR003423">
    <property type="entry name" value="OMP_efflux"/>
</dbReference>
<dbReference type="AlphaFoldDB" id="A0A7G9TA20"/>
<evidence type="ECO:0000256" key="7">
    <source>
        <dbReference type="ARBA" id="ARBA00023237"/>
    </source>
</evidence>
<dbReference type="GO" id="GO:0015288">
    <property type="term" value="F:porin activity"/>
    <property type="evidence" value="ECO:0007669"/>
    <property type="project" value="TreeGrafter"/>
</dbReference>
<dbReference type="EMBL" id="CP060731">
    <property type="protein sequence ID" value="QNN76945.1"/>
    <property type="molecule type" value="Genomic_DNA"/>
</dbReference>
<dbReference type="GO" id="GO:0009279">
    <property type="term" value="C:cell outer membrane"/>
    <property type="evidence" value="ECO:0007669"/>
    <property type="project" value="UniProtKB-SubCell"/>
</dbReference>
<dbReference type="SUPFAM" id="SSF56954">
    <property type="entry name" value="Outer membrane efflux proteins (OEP)"/>
    <property type="match status" value="1"/>
</dbReference>
<protein>
    <submittedName>
        <fullName evidence="10">TolC family protein</fullName>
    </submittedName>
</protein>
<keyword evidence="5" id="KW-0812">Transmembrane</keyword>
<accession>A0A7G9TA20</accession>
<sequence length="409" mass="44723">MKIVFMVLLSVAVLPAQAAQWLPDPQRVAQAIGAQPEVRAARARVDAARAQARARAAGPHEVTASAIVQQRNIDEAGGGRDYREYELQVGRAFRLPGKVALDRSIGEQGVLAAELRLDDARHQAARRLLDDWMAWLRADAQRREMDGQLEALRREHAALARRVQVGDAAQKDLDLLGVDLAQTEAQHLAASTAVDVARQALTTDFPSLSLPERVPEVTVPQELTESAEVWARRIVERSHEIAALEADAAQAEALAARSRADRFADPTIGLRLMNDRGGAERALGVVVSVPIGGRYRSATAAGDGATAAALHGDAAAMQRDIRREAGTSVETAQARYSQWLAQRRALDASSAANRRVHRGWQLGELSLSDWLMAERMQRQIALNEAEARIAAEQARLRVLVDSHEIWHEE</sequence>
<dbReference type="GO" id="GO:1990281">
    <property type="term" value="C:efflux pump complex"/>
    <property type="evidence" value="ECO:0007669"/>
    <property type="project" value="TreeGrafter"/>
</dbReference>
<evidence type="ECO:0000256" key="1">
    <source>
        <dbReference type="ARBA" id="ARBA00004442"/>
    </source>
</evidence>
<gene>
    <name evidence="10" type="ORF">IAE60_13505</name>
</gene>
<dbReference type="InterPro" id="IPR051906">
    <property type="entry name" value="TolC-like"/>
</dbReference>
<evidence type="ECO:0000256" key="2">
    <source>
        <dbReference type="ARBA" id="ARBA00007613"/>
    </source>
</evidence>
<dbReference type="Proteomes" id="UP000515838">
    <property type="component" value="Chromosome"/>
</dbReference>
<dbReference type="RefSeq" id="WP_187572663.1">
    <property type="nucleotide sequence ID" value="NZ_CP060731.1"/>
</dbReference>
<dbReference type="PANTHER" id="PTHR30026">
    <property type="entry name" value="OUTER MEMBRANE PROTEIN TOLC"/>
    <property type="match status" value="1"/>
</dbReference>
<organism evidence="10 11">
    <name type="scientific">Pseudoxanthomonas mexicana</name>
    <dbReference type="NCBI Taxonomy" id="128785"/>
    <lineage>
        <taxon>Bacteria</taxon>
        <taxon>Pseudomonadati</taxon>
        <taxon>Pseudomonadota</taxon>
        <taxon>Gammaproteobacteria</taxon>
        <taxon>Lysobacterales</taxon>
        <taxon>Lysobacteraceae</taxon>
        <taxon>Pseudoxanthomonas</taxon>
    </lineage>
</organism>
<feature type="coiled-coil region" evidence="8">
    <location>
        <begin position="373"/>
        <end position="402"/>
    </location>
</feature>
<reference evidence="10 11" key="1">
    <citation type="submission" date="2020-08" db="EMBL/GenBank/DDBJ databases">
        <title>Streptomycin Non-resistant strain, P. mexicana.</title>
        <authorList>
            <person name="Ganesh-Kumar S."/>
            <person name="Zhe T."/>
            <person name="Yu Z."/>
            <person name="Min Y."/>
        </authorList>
    </citation>
    <scope>NUCLEOTIDE SEQUENCE [LARGE SCALE GENOMIC DNA]</scope>
    <source>
        <strain evidence="10 11">GTZY2</strain>
    </source>
</reference>
<evidence type="ECO:0000256" key="5">
    <source>
        <dbReference type="ARBA" id="ARBA00022692"/>
    </source>
</evidence>
<keyword evidence="4" id="KW-1134">Transmembrane beta strand</keyword>
<keyword evidence="3" id="KW-0813">Transport</keyword>
<keyword evidence="8" id="KW-0175">Coiled coil</keyword>
<dbReference type="PANTHER" id="PTHR30026:SF20">
    <property type="entry name" value="OUTER MEMBRANE PROTEIN TOLC"/>
    <property type="match status" value="1"/>
</dbReference>
<evidence type="ECO:0000256" key="4">
    <source>
        <dbReference type="ARBA" id="ARBA00022452"/>
    </source>
</evidence>
<keyword evidence="9" id="KW-0732">Signal</keyword>